<dbReference type="EMBL" id="GL871116">
    <property type="protein sequence ID" value="EGC34023.1"/>
    <property type="molecule type" value="Genomic_DNA"/>
</dbReference>
<dbReference type="FunCoup" id="F0ZPX0">
    <property type="interactions" value="743"/>
</dbReference>
<dbReference type="VEuPathDB" id="AmoebaDB:DICPUDRAFT_35825"/>
<protein>
    <submittedName>
        <fullName evidence="1">Uncharacterized protein</fullName>
    </submittedName>
</protein>
<sequence length="133" mass="15618">MATINGEPVIENIREHLNNIPVPESRKAIYDSTDYRSTQTYLRFFGSTQKGEIKYEKSPQFHRVHRENGFAMNPVQKASLFRKGKVDCVGPHQVVPVEGEKLDIPKYYSNQEIDYVTFFEDEDKLKQKRLERH</sequence>
<organism evidence="1 2">
    <name type="scientific">Dictyostelium purpureum</name>
    <name type="common">Slime mold</name>
    <dbReference type="NCBI Taxonomy" id="5786"/>
    <lineage>
        <taxon>Eukaryota</taxon>
        <taxon>Amoebozoa</taxon>
        <taxon>Evosea</taxon>
        <taxon>Eumycetozoa</taxon>
        <taxon>Dictyostelia</taxon>
        <taxon>Dictyosteliales</taxon>
        <taxon>Dictyosteliaceae</taxon>
        <taxon>Dictyostelium</taxon>
    </lineage>
</organism>
<dbReference type="eggNOG" id="ENOG502RHJ2">
    <property type="taxonomic scope" value="Eukaryota"/>
</dbReference>
<dbReference type="KEGG" id="dpp:DICPUDRAFT_35825"/>
<dbReference type="GeneID" id="10502505"/>
<accession>F0ZPX0</accession>
<proteinExistence type="predicted"/>
<dbReference type="InParanoid" id="F0ZPX0"/>
<dbReference type="AlphaFoldDB" id="F0ZPX0"/>
<name>F0ZPX0_DICPU</name>
<gene>
    <name evidence="1" type="ORF">DICPUDRAFT_35825</name>
</gene>
<keyword evidence="2" id="KW-1185">Reference proteome</keyword>
<dbReference type="Proteomes" id="UP000001064">
    <property type="component" value="Unassembled WGS sequence"/>
</dbReference>
<dbReference type="OMA" id="GFAMNPI"/>
<reference evidence="2" key="1">
    <citation type="journal article" date="2011" name="Genome Biol.">
        <title>Comparative genomics of the social amoebae Dictyostelium discoideum and Dictyostelium purpureum.</title>
        <authorList>
            <consortium name="US DOE Joint Genome Institute (JGI-PGF)"/>
            <person name="Sucgang R."/>
            <person name="Kuo A."/>
            <person name="Tian X."/>
            <person name="Salerno W."/>
            <person name="Parikh A."/>
            <person name="Feasley C.L."/>
            <person name="Dalin E."/>
            <person name="Tu H."/>
            <person name="Huang E."/>
            <person name="Barry K."/>
            <person name="Lindquist E."/>
            <person name="Shapiro H."/>
            <person name="Bruce D."/>
            <person name="Schmutz J."/>
            <person name="Salamov A."/>
            <person name="Fey P."/>
            <person name="Gaudet P."/>
            <person name="Anjard C."/>
            <person name="Babu M.M."/>
            <person name="Basu S."/>
            <person name="Bushmanova Y."/>
            <person name="van der Wel H."/>
            <person name="Katoh-Kurasawa M."/>
            <person name="Dinh C."/>
            <person name="Coutinho P.M."/>
            <person name="Saito T."/>
            <person name="Elias M."/>
            <person name="Schaap P."/>
            <person name="Kay R.R."/>
            <person name="Henrissat B."/>
            <person name="Eichinger L."/>
            <person name="Rivero F."/>
            <person name="Putnam N.H."/>
            <person name="West C.M."/>
            <person name="Loomis W.F."/>
            <person name="Chisholm R.L."/>
            <person name="Shaulsky G."/>
            <person name="Strassmann J.E."/>
            <person name="Queller D.C."/>
            <person name="Kuspa A."/>
            <person name="Grigoriev I.V."/>
        </authorList>
    </citation>
    <scope>NUCLEOTIDE SEQUENCE [LARGE SCALE GENOMIC DNA]</scope>
    <source>
        <strain evidence="2">QSDP1</strain>
    </source>
</reference>
<dbReference type="RefSeq" id="XP_003289467.1">
    <property type="nucleotide sequence ID" value="XM_003289419.1"/>
</dbReference>
<dbReference type="OrthoDB" id="15274at2759"/>
<evidence type="ECO:0000313" key="1">
    <source>
        <dbReference type="EMBL" id="EGC34023.1"/>
    </source>
</evidence>
<evidence type="ECO:0000313" key="2">
    <source>
        <dbReference type="Proteomes" id="UP000001064"/>
    </source>
</evidence>